<dbReference type="Gene3D" id="1.10.1510.10">
    <property type="entry name" value="Uncharacterised protein YqeY/AIM41 PF09424, N-terminal domain"/>
    <property type="match status" value="1"/>
</dbReference>
<evidence type="ECO:0000313" key="3">
    <source>
        <dbReference type="Proteomes" id="UP000030653"/>
    </source>
</evidence>
<accession>M5FPW3</accession>
<dbReference type="Proteomes" id="UP000030653">
    <property type="component" value="Unassembled WGS sequence"/>
</dbReference>
<dbReference type="SUPFAM" id="SSF89095">
    <property type="entry name" value="GatB/YqeY motif"/>
    <property type="match status" value="1"/>
</dbReference>
<dbReference type="InterPro" id="IPR019004">
    <property type="entry name" value="YqeY/Aim41"/>
</dbReference>
<dbReference type="EMBL" id="JH795877">
    <property type="protein sequence ID" value="EJT97358.1"/>
    <property type="molecule type" value="Genomic_DNA"/>
</dbReference>
<dbReference type="PANTHER" id="PTHR28055">
    <property type="entry name" value="ALTERED INHERITANCE OF MITOCHONDRIA PROTEIN 41, MITOCHONDRIAL"/>
    <property type="match status" value="1"/>
</dbReference>
<gene>
    <name evidence="1" type="primary">AIM41</name>
    <name evidence="2" type="ORF">DACRYDRAFT_119470</name>
</gene>
<sequence length="189" mass="20775">MYRALLPYPSRFAVSRATLPAIRWNFSTALGGAQPLALRAQLQQGLKAAMKAKDSVKATVIRSVIADVVNTDKASKSGEAVGTPEVLRALQQGITRREDAQKQYLQGDRPDLAQATEAEITILRSFVPPQLAESEVDVRIARVLEEMKDRGEKVVMGGVMKRFWEGTGKEEISAQLVSERVKLALAKEQ</sequence>
<evidence type="ECO:0000313" key="2">
    <source>
        <dbReference type="EMBL" id="EJT97358.1"/>
    </source>
</evidence>
<dbReference type="GO" id="GO:0016884">
    <property type="term" value="F:carbon-nitrogen ligase activity, with glutamine as amido-N-donor"/>
    <property type="evidence" value="ECO:0007669"/>
    <property type="project" value="UniProtKB-UniRule"/>
</dbReference>
<protein>
    <recommendedName>
        <fullName evidence="1">Altered inheritance of mitochondria protein 41</fullName>
    </recommendedName>
</protein>
<reference evidence="2 3" key="1">
    <citation type="journal article" date="2012" name="Science">
        <title>The Paleozoic origin of enzymatic lignin decomposition reconstructed from 31 fungal genomes.</title>
        <authorList>
            <person name="Floudas D."/>
            <person name="Binder M."/>
            <person name="Riley R."/>
            <person name="Barry K."/>
            <person name="Blanchette R.A."/>
            <person name="Henrissat B."/>
            <person name="Martinez A.T."/>
            <person name="Otillar R."/>
            <person name="Spatafora J.W."/>
            <person name="Yadav J.S."/>
            <person name="Aerts A."/>
            <person name="Benoit I."/>
            <person name="Boyd A."/>
            <person name="Carlson A."/>
            <person name="Copeland A."/>
            <person name="Coutinho P.M."/>
            <person name="de Vries R.P."/>
            <person name="Ferreira P."/>
            <person name="Findley K."/>
            <person name="Foster B."/>
            <person name="Gaskell J."/>
            <person name="Glotzer D."/>
            <person name="Gorecki P."/>
            <person name="Heitman J."/>
            <person name="Hesse C."/>
            <person name="Hori C."/>
            <person name="Igarashi K."/>
            <person name="Jurgens J.A."/>
            <person name="Kallen N."/>
            <person name="Kersten P."/>
            <person name="Kohler A."/>
            <person name="Kuees U."/>
            <person name="Kumar T.K.A."/>
            <person name="Kuo A."/>
            <person name="LaButti K."/>
            <person name="Larrondo L.F."/>
            <person name="Lindquist E."/>
            <person name="Ling A."/>
            <person name="Lombard V."/>
            <person name="Lucas S."/>
            <person name="Lundell T."/>
            <person name="Martin R."/>
            <person name="McLaughlin D.J."/>
            <person name="Morgenstern I."/>
            <person name="Morin E."/>
            <person name="Murat C."/>
            <person name="Nagy L.G."/>
            <person name="Nolan M."/>
            <person name="Ohm R.A."/>
            <person name="Patyshakuliyeva A."/>
            <person name="Rokas A."/>
            <person name="Ruiz-Duenas F.J."/>
            <person name="Sabat G."/>
            <person name="Salamov A."/>
            <person name="Samejima M."/>
            <person name="Schmutz J."/>
            <person name="Slot J.C."/>
            <person name="St John F."/>
            <person name="Stenlid J."/>
            <person name="Sun H."/>
            <person name="Sun S."/>
            <person name="Syed K."/>
            <person name="Tsang A."/>
            <person name="Wiebenga A."/>
            <person name="Young D."/>
            <person name="Pisabarro A."/>
            <person name="Eastwood D.C."/>
            <person name="Martin F."/>
            <person name="Cullen D."/>
            <person name="Grigoriev I.V."/>
            <person name="Hibbett D.S."/>
        </authorList>
    </citation>
    <scope>NUCLEOTIDE SEQUENCE [LARGE SCALE GENOMIC DNA]</scope>
    <source>
        <strain evidence="2 3">DJM-731 SS1</strain>
    </source>
</reference>
<keyword evidence="1" id="KW-0496">Mitochondrion</keyword>
<dbReference type="AlphaFoldDB" id="M5FPW3"/>
<dbReference type="OMA" id="AMGAVMK"/>
<comment type="similarity">
    <text evidence="1">Belongs to the AIM41 family.</text>
</comment>
<dbReference type="InterPro" id="IPR042184">
    <property type="entry name" value="YqeY/Aim41_N"/>
</dbReference>
<dbReference type="STRING" id="1858805.M5FPW3"/>
<name>M5FPW3_DACPD</name>
<dbReference type="HOGENOM" id="CLU_079430_1_0_1"/>
<dbReference type="Pfam" id="PF09424">
    <property type="entry name" value="YqeY"/>
    <property type="match status" value="1"/>
</dbReference>
<proteinExistence type="inferred from homology"/>
<dbReference type="GO" id="GO:0005739">
    <property type="term" value="C:mitochondrion"/>
    <property type="evidence" value="ECO:0007669"/>
    <property type="project" value="UniProtKB-SubCell"/>
</dbReference>
<dbReference type="InterPro" id="IPR003789">
    <property type="entry name" value="Asn/Gln_tRNA_amidoTrase-B-like"/>
</dbReference>
<keyword evidence="3" id="KW-1185">Reference proteome</keyword>
<organism evidence="2 3">
    <name type="scientific">Dacryopinax primogenitus (strain DJM 731)</name>
    <name type="common">Brown rot fungus</name>
    <dbReference type="NCBI Taxonomy" id="1858805"/>
    <lineage>
        <taxon>Eukaryota</taxon>
        <taxon>Fungi</taxon>
        <taxon>Dikarya</taxon>
        <taxon>Basidiomycota</taxon>
        <taxon>Agaricomycotina</taxon>
        <taxon>Dacrymycetes</taxon>
        <taxon>Dacrymycetales</taxon>
        <taxon>Dacrymycetaceae</taxon>
        <taxon>Dacryopinax</taxon>
    </lineage>
</organism>
<dbReference type="OrthoDB" id="538640at2759"/>
<dbReference type="PANTHER" id="PTHR28055:SF1">
    <property type="entry name" value="ALTERED INHERITANCE OF MITOCHONDRIA PROTEIN 41, MITOCHONDRIAL"/>
    <property type="match status" value="1"/>
</dbReference>
<evidence type="ECO:0000256" key="1">
    <source>
        <dbReference type="RuleBase" id="RU365099"/>
    </source>
</evidence>
<comment type="subcellular location">
    <subcellularLocation>
        <location evidence="1">Mitochondrion</location>
    </subcellularLocation>
</comment>